<dbReference type="Gramene" id="KVE19494">
    <property type="protein sequence ID" value="KVE19494"/>
    <property type="gene ID" value="Ccrd_024039"/>
</dbReference>
<comment type="caution">
    <text evidence="2">The sequence shown here is derived from an EMBL/GenBank/DDBJ whole genome shotgun (WGS) entry which is preliminary data.</text>
</comment>
<dbReference type="GO" id="GO:0006390">
    <property type="term" value="P:mitochondrial transcription"/>
    <property type="evidence" value="ECO:0007669"/>
    <property type="project" value="TreeGrafter"/>
</dbReference>
<accession>A0A103DT27</accession>
<dbReference type="InterPro" id="IPR043502">
    <property type="entry name" value="DNA/RNA_pol_sf"/>
</dbReference>
<dbReference type="OMA" id="GICHVHE"/>
<reference evidence="2 3" key="1">
    <citation type="journal article" date="2016" name="Sci. Rep.">
        <title>The genome sequence of the outbreeding globe artichoke constructed de novo incorporating a phase-aware low-pass sequencing strategy of F1 progeny.</title>
        <authorList>
            <person name="Scaglione D."/>
            <person name="Reyes-Chin-Wo S."/>
            <person name="Acquadro A."/>
            <person name="Froenicke L."/>
            <person name="Portis E."/>
            <person name="Beitel C."/>
            <person name="Tirone M."/>
            <person name="Mauro R."/>
            <person name="Lo Monaco A."/>
            <person name="Mauromicale G."/>
            <person name="Faccioli P."/>
            <person name="Cattivelli L."/>
            <person name="Rieseberg L."/>
            <person name="Michelmore R."/>
            <person name="Lanteri S."/>
        </authorList>
    </citation>
    <scope>NUCLEOTIDE SEQUENCE [LARGE SCALE GENOMIC DNA]</scope>
    <source>
        <strain evidence="2">2C</strain>
    </source>
</reference>
<organism evidence="2 3">
    <name type="scientific">Cynara cardunculus var. scolymus</name>
    <name type="common">Globe artichoke</name>
    <name type="synonym">Cynara scolymus</name>
    <dbReference type="NCBI Taxonomy" id="59895"/>
    <lineage>
        <taxon>Eukaryota</taxon>
        <taxon>Viridiplantae</taxon>
        <taxon>Streptophyta</taxon>
        <taxon>Embryophyta</taxon>
        <taxon>Tracheophyta</taxon>
        <taxon>Spermatophyta</taxon>
        <taxon>Magnoliopsida</taxon>
        <taxon>eudicotyledons</taxon>
        <taxon>Gunneridae</taxon>
        <taxon>Pentapetalae</taxon>
        <taxon>asterids</taxon>
        <taxon>campanulids</taxon>
        <taxon>Asterales</taxon>
        <taxon>Asteraceae</taxon>
        <taxon>Carduoideae</taxon>
        <taxon>Cardueae</taxon>
        <taxon>Carduinae</taxon>
        <taxon>Cynara</taxon>
    </lineage>
</organism>
<sequence>MRCYKDYTRTFSKARYESLIIDLSIAYEGYKFYLPVFLDFHGRIYRSGLLHFHERDLARSFIQFADSNNSPVCAPITALATCYHYNQSAAVNWCESFLIHTDTNSPISLINYASGAKHPFQFLSNIVLMELSKDNDSKMCIPITHDASASAYQIMSYFLMDECIARRTNLIPSEN</sequence>
<dbReference type="PANTHER" id="PTHR10102:SF8">
    <property type="entry name" value="DNA-DIRECTED RNA POLYMERASE-RELATED"/>
    <property type="match status" value="1"/>
</dbReference>
<comment type="function">
    <text evidence="1">DNA-dependent RNA polymerase catalyzes the transcription of DNA into RNA using the four ribonucleoside triphosphates as substrates.</text>
</comment>
<keyword evidence="3" id="KW-1185">Reference proteome</keyword>
<evidence type="ECO:0000256" key="1">
    <source>
        <dbReference type="ARBA" id="ARBA00004026"/>
    </source>
</evidence>
<evidence type="ECO:0000313" key="3">
    <source>
        <dbReference type="Proteomes" id="UP000243975"/>
    </source>
</evidence>
<dbReference type="AlphaFoldDB" id="A0A103DT27"/>
<protein>
    <submittedName>
        <fullName evidence="2">DNA-directed RNA polymerase, phage-type</fullName>
    </submittedName>
</protein>
<dbReference type="GO" id="GO:0003677">
    <property type="term" value="F:DNA binding"/>
    <property type="evidence" value="ECO:0007669"/>
    <property type="project" value="InterPro"/>
</dbReference>
<gene>
    <name evidence="2" type="ORF">Ccrd_024039</name>
</gene>
<dbReference type="GO" id="GO:0034245">
    <property type="term" value="C:mitochondrial DNA-directed RNA polymerase complex"/>
    <property type="evidence" value="ECO:0007669"/>
    <property type="project" value="TreeGrafter"/>
</dbReference>
<feature type="non-terminal residue" evidence="2">
    <location>
        <position position="1"/>
    </location>
</feature>
<keyword evidence="2" id="KW-0240">DNA-directed RNA polymerase</keyword>
<evidence type="ECO:0000313" key="2">
    <source>
        <dbReference type="EMBL" id="KVE19494.1"/>
    </source>
</evidence>
<dbReference type="GO" id="GO:0003899">
    <property type="term" value="F:DNA-directed RNA polymerase activity"/>
    <property type="evidence" value="ECO:0007669"/>
    <property type="project" value="InterPro"/>
</dbReference>
<dbReference type="SUPFAM" id="SSF56672">
    <property type="entry name" value="DNA/RNA polymerases"/>
    <property type="match status" value="1"/>
</dbReference>
<proteinExistence type="predicted"/>
<keyword evidence="2" id="KW-0804">Transcription</keyword>
<dbReference type="Proteomes" id="UP000243975">
    <property type="component" value="Unassembled WGS sequence"/>
</dbReference>
<dbReference type="PANTHER" id="PTHR10102">
    <property type="entry name" value="DNA-DIRECTED RNA POLYMERASE, MITOCHONDRIAL"/>
    <property type="match status" value="1"/>
</dbReference>
<name>A0A103DT27_CYNCS</name>
<dbReference type="InterPro" id="IPR002092">
    <property type="entry name" value="DNA-dir_Rpol_phage-type"/>
</dbReference>
<dbReference type="EMBL" id="LEKV01011151">
    <property type="protein sequence ID" value="KVE19494.1"/>
    <property type="molecule type" value="Genomic_DNA"/>
</dbReference>
<dbReference type="STRING" id="59895.A0A103DT27"/>